<comment type="pathway">
    <text evidence="8">Quinol/quinone metabolism; menaquinone biosynthesis; menaquinol from 1,4-dihydroxy-2-naphthoate: step 1/2.</text>
</comment>
<feature type="transmembrane region" description="Helical" evidence="8">
    <location>
        <begin position="98"/>
        <end position="115"/>
    </location>
</feature>
<dbReference type="CDD" id="cd13962">
    <property type="entry name" value="PT_UbiA_UBIAD1"/>
    <property type="match status" value="1"/>
</dbReference>
<dbReference type="Gene3D" id="1.10.357.140">
    <property type="entry name" value="UbiA prenyltransferase"/>
    <property type="match status" value="1"/>
</dbReference>
<feature type="transmembrane region" description="Helical" evidence="8">
    <location>
        <begin position="245"/>
        <end position="261"/>
    </location>
</feature>
<evidence type="ECO:0000256" key="7">
    <source>
        <dbReference type="ARBA" id="ARBA00023136"/>
    </source>
</evidence>
<evidence type="ECO:0000256" key="9">
    <source>
        <dbReference type="NCBIfam" id="TIGR00751"/>
    </source>
</evidence>
<evidence type="ECO:0000256" key="2">
    <source>
        <dbReference type="ARBA" id="ARBA00022428"/>
    </source>
</evidence>
<evidence type="ECO:0000256" key="4">
    <source>
        <dbReference type="ARBA" id="ARBA00022679"/>
    </source>
</evidence>
<keyword evidence="4 8" id="KW-0808">Transferase</keyword>
<dbReference type="InterPro" id="IPR044878">
    <property type="entry name" value="UbiA_sf"/>
</dbReference>
<dbReference type="NCBIfam" id="NF004751">
    <property type="entry name" value="PRK06080.1-3"/>
    <property type="match status" value="1"/>
</dbReference>
<feature type="transmembrane region" description="Helical" evidence="8">
    <location>
        <begin position="175"/>
        <end position="197"/>
    </location>
</feature>
<feature type="transmembrane region" description="Helical" evidence="8">
    <location>
        <begin position="121"/>
        <end position="138"/>
    </location>
</feature>
<organism evidence="10">
    <name type="scientific">Caldithrix abyssi</name>
    <dbReference type="NCBI Taxonomy" id="187145"/>
    <lineage>
        <taxon>Bacteria</taxon>
        <taxon>Pseudomonadati</taxon>
        <taxon>Calditrichota</taxon>
        <taxon>Calditrichia</taxon>
        <taxon>Calditrichales</taxon>
        <taxon>Calditrichaceae</taxon>
        <taxon>Caldithrix</taxon>
    </lineage>
</organism>
<feature type="transmembrane region" description="Helical" evidence="8">
    <location>
        <begin position="218"/>
        <end position="239"/>
    </location>
</feature>
<reference evidence="10" key="1">
    <citation type="journal article" date="2020" name="mSystems">
        <title>Genome- and Community-Level Interaction Insights into Carbon Utilization and Element Cycling Functions of Hydrothermarchaeota in Hydrothermal Sediment.</title>
        <authorList>
            <person name="Zhou Z."/>
            <person name="Liu Y."/>
            <person name="Xu W."/>
            <person name="Pan J."/>
            <person name="Luo Z.H."/>
            <person name="Li M."/>
        </authorList>
    </citation>
    <scope>NUCLEOTIDE SEQUENCE [LARGE SCALE GENOMIC DNA]</scope>
    <source>
        <strain evidence="10">HyVt-460</strain>
    </source>
</reference>
<dbReference type="EMBL" id="DRLI01000047">
    <property type="protein sequence ID" value="HHM01607.1"/>
    <property type="molecule type" value="Genomic_DNA"/>
</dbReference>
<dbReference type="AlphaFoldDB" id="A0A7V5RNJ9"/>
<evidence type="ECO:0000256" key="3">
    <source>
        <dbReference type="ARBA" id="ARBA00022475"/>
    </source>
</evidence>
<keyword evidence="5 8" id="KW-0812">Transmembrane</keyword>
<sequence>MRVSVMSQLSIWWEAARPKTLPAAAAPVIMGSAMAFHDGHLYLPAALAALLGALLIQVGTNFANDYFDHQKGADTGERLGPRRATQAGLVSPGQMKRAFSLAFAAAFVVGLYLIFRGGWPVLAIGVLSILFGVLYTGGPYPLGYNGLGDIFVLIFFGPVAVGGTYYVQALTVTPVVLAAGLAPGLISMALLTINNLRDISTDVKAGKRTLAVRFGERFARMEYLVSIGAAALVPFVLVYMTRENYFSVIALFALIPALPGIKRVWHGEVGAPLNLVLADTGKFLFLYSLMFSAGWIF</sequence>
<comment type="catalytic activity">
    <reaction evidence="8">
        <text>an all-trans-polyprenyl diphosphate + 1,4-dihydroxy-2-naphthoate + H(+) = a 2-demethylmenaquinol + CO2 + diphosphate</text>
        <dbReference type="Rhea" id="RHEA:26478"/>
        <dbReference type="Rhea" id="RHEA-COMP:9563"/>
        <dbReference type="Rhea" id="RHEA-COMP:9564"/>
        <dbReference type="ChEBI" id="CHEBI:11173"/>
        <dbReference type="ChEBI" id="CHEBI:15378"/>
        <dbReference type="ChEBI" id="CHEBI:16526"/>
        <dbReference type="ChEBI" id="CHEBI:33019"/>
        <dbReference type="ChEBI" id="CHEBI:55437"/>
        <dbReference type="ChEBI" id="CHEBI:58914"/>
        <dbReference type="EC" id="2.5.1.74"/>
    </reaction>
</comment>
<comment type="subcellular location">
    <subcellularLocation>
        <location evidence="8">Cell membrane</location>
        <topology evidence="8">Multi-pass membrane protein</topology>
    </subcellularLocation>
    <subcellularLocation>
        <location evidence="1">Membrane</location>
        <topology evidence="1">Multi-pass membrane protein</topology>
    </subcellularLocation>
</comment>
<dbReference type="PANTHER" id="PTHR13929:SF0">
    <property type="entry name" value="UBIA PRENYLTRANSFERASE DOMAIN-CONTAINING PROTEIN 1"/>
    <property type="match status" value="1"/>
</dbReference>
<comment type="similarity">
    <text evidence="8">Belongs to the MenA family. Type 1 subfamily.</text>
</comment>
<evidence type="ECO:0000256" key="6">
    <source>
        <dbReference type="ARBA" id="ARBA00022989"/>
    </source>
</evidence>
<gene>
    <name evidence="8" type="primary">menA</name>
    <name evidence="10" type="ORF">ENJ15_01230</name>
</gene>
<dbReference type="Proteomes" id="UP000885771">
    <property type="component" value="Unassembled WGS sequence"/>
</dbReference>
<dbReference type="UniPathway" id="UPA00079">
    <property type="reaction ID" value="UER00168"/>
</dbReference>
<protein>
    <recommendedName>
        <fullName evidence="8 9">1,4-dihydroxy-2-naphthoate octaprenyltransferase</fullName>
        <shortName evidence="8">DHNA-octaprenyltransferase</shortName>
        <ecNumber evidence="8 9">2.5.1.74</ecNumber>
    </recommendedName>
</protein>
<name>A0A7V5RNJ9_CALAY</name>
<keyword evidence="3 8" id="KW-1003">Cell membrane</keyword>
<evidence type="ECO:0000256" key="8">
    <source>
        <dbReference type="HAMAP-Rule" id="MF_01937"/>
    </source>
</evidence>
<dbReference type="PANTHER" id="PTHR13929">
    <property type="entry name" value="1,4-DIHYDROXY-2-NAPHTHOATE OCTAPRENYLTRANSFERASE"/>
    <property type="match status" value="1"/>
</dbReference>
<evidence type="ECO:0000256" key="5">
    <source>
        <dbReference type="ARBA" id="ARBA00022692"/>
    </source>
</evidence>
<dbReference type="NCBIfam" id="TIGR00751">
    <property type="entry name" value="menA"/>
    <property type="match status" value="1"/>
</dbReference>
<proteinExistence type="inferred from homology"/>
<dbReference type="PIRSF" id="PIRSF005355">
    <property type="entry name" value="UBIAD1"/>
    <property type="match status" value="1"/>
</dbReference>
<feature type="transmembrane region" description="Helical" evidence="8">
    <location>
        <begin position="273"/>
        <end position="296"/>
    </location>
</feature>
<accession>A0A7V5RNJ9</accession>
<dbReference type="HAMAP" id="MF_01937">
    <property type="entry name" value="MenA_1"/>
    <property type="match status" value="1"/>
</dbReference>
<dbReference type="GO" id="GO:0005886">
    <property type="term" value="C:plasma membrane"/>
    <property type="evidence" value="ECO:0007669"/>
    <property type="project" value="UniProtKB-SubCell"/>
</dbReference>
<keyword evidence="7 8" id="KW-0472">Membrane</keyword>
<keyword evidence="2 8" id="KW-0474">Menaquinone biosynthesis</keyword>
<evidence type="ECO:0000256" key="1">
    <source>
        <dbReference type="ARBA" id="ARBA00004141"/>
    </source>
</evidence>
<dbReference type="InterPro" id="IPR004657">
    <property type="entry name" value="MenA"/>
</dbReference>
<dbReference type="InterPro" id="IPR000537">
    <property type="entry name" value="UbiA_prenyltransferase"/>
</dbReference>
<feature type="transmembrane region" description="Helical" evidence="8">
    <location>
        <begin position="41"/>
        <end position="63"/>
    </location>
</feature>
<comment type="function">
    <text evidence="8">Conversion of 1,4-dihydroxy-2-naphthoate (DHNA) to demethylmenaquinone (DMK).</text>
</comment>
<dbReference type="InterPro" id="IPR026046">
    <property type="entry name" value="UBIAD1"/>
</dbReference>
<dbReference type="Pfam" id="PF01040">
    <property type="entry name" value="UbiA"/>
    <property type="match status" value="1"/>
</dbReference>
<keyword evidence="6 8" id="KW-1133">Transmembrane helix</keyword>
<dbReference type="GO" id="GO:0009234">
    <property type="term" value="P:menaquinone biosynthetic process"/>
    <property type="evidence" value="ECO:0007669"/>
    <property type="project" value="UniProtKB-UniRule"/>
</dbReference>
<evidence type="ECO:0000313" key="10">
    <source>
        <dbReference type="EMBL" id="HHM01607.1"/>
    </source>
</evidence>
<dbReference type="GO" id="GO:0046428">
    <property type="term" value="F:1,4-dihydroxy-2-naphthoate polyprenyltransferase activity"/>
    <property type="evidence" value="ECO:0007669"/>
    <property type="project" value="UniProtKB-UniRule"/>
</dbReference>
<comment type="caution">
    <text evidence="10">The sequence shown here is derived from an EMBL/GenBank/DDBJ whole genome shotgun (WGS) entry which is preliminary data.</text>
</comment>
<feature type="transmembrane region" description="Helical" evidence="8">
    <location>
        <begin position="150"/>
        <end position="169"/>
    </location>
</feature>
<dbReference type="EC" id="2.5.1.74" evidence="8 9"/>
<dbReference type="GO" id="GO:0042371">
    <property type="term" value="P:vitamin K biosynthetic process"/>
    <property type="evidence" value="ECO:0007669"/>
    <property type="project" value="TreeGrafter"/>
</dbReference>